<organism evidence="2 3">
    <name type="scientific">Corynebacterium diphtheriae bv. gravis</name>
    <dbReference type="NCBI Taxonomy" id="1720349"/>
    <lineage>
        <taxon>Bacteria</taxon>
        <taxon>Bacillati</taxon>
        <taxon>Actinomycetota</taxon>
        <taxon>Actinomycetes</taxon>
        <taxon>Mycobacteriales</taxon>
        <taxon>Corynebacteriaceae</taxon>
        <taxon>Corynebacterium</taxon>
    </lineage>
</organism>
<evidence type="ECO:0000313" key="3">
    <source>
        <dbReference type="Proteomes" id="UP000186159"/>
    </source>
</evidence>
<dbReference type="Pfam" id="PF13333">
    <property type="entry name" value="rve_2"/>
    <property type="match status" value="1"/>
</dbReference>
<protein>
    <submittedName>
        <fullName evidence="2">Transposase</fullName>
    </submittedName>
</protein>
<proteinExistence type="predicted"/>
<dbReference type="InterPro" id="IPR001584">
    <property type="entry name" value="Integrase_cat-core"/>
</dbReference>
<comment type="caution">
    <text evidence="2">The sequence shown here is derived from an EMBL/GenBank/DDBJ whole genome shotgun (WGS) entry which is preliminary data.</text>
</comment>
<dbReference type="EMBL" id="LJXR01000022">
    <property type="protein sequence ID" value="OKY22002.1"/>
    <property type="molecule type" value="Genomic_DNA"/>
</dbReference>
<name>A0AAX0J0U7_CORDP</name>
<dbReference type="GO" id="GO:0015074">
    <property type="term" value="P:DNA integration"/>
    <property type="evidence" value="ECO:0007669"/>
    <property type="project" value="InterPro"/>
</dbReference>
<dbReference type="InterPro" id="IPR012337">
    <property type="entry name" value="RNaseH-like_sf"/>
</dbReference>
<evidence type="ECO:0000313" key="2">
    <source>
        <dbReference type="EMBL" id="OKY22002.1"/>
    </source>
</evidence>
<sequence length="51" mass="6307">MYYGEHFASVDEFYRAVDDYIFWYNNDRLQQRFKGLTPMQYRDQTLKALTT</sequence>
<dbReference type="Proteomes" id="UP000186159">
    <property type="component" value="Unassembled WGS sequence"/>
</dbReference>
<gene>
    <name evidence="2" type="ORF">AOT42_03945</name>
</gene>
<accession>A0AAX0J0U7</accession>
<reference evidence="2 3" key="1">
    <citation type="submission" date="2015-09" db="EMBL/GenBank/DDBJ databases">
        <title>Genome sequencing of Corynebacterium diphtheriae Bv. Gravis strain DSM 44123.</title>
        <authorList>
            <person name="Sangal V."/>
            <person name="Burkovski A."/>
        </authorList>
    </citation>
    <scope>NUCLEOTIDE SEQUENCE [LARGE SCALE GENOMIC DNA]</scope>
    <source>
        <strain evidence="2 3">DSM 44123</strain>
    </source>
</reference>
<dbReference type="SUPFAM" id="SSF53098">
    <property type="entry name" value="Ribonuclease H-like"/>
    <property type="match status" value="1"/>
</dbReference>
<feature type="domain" description="Integrase catalytic" evidence="1">
    <location>
        <begin position="1"/>
        <end position="46"/>
    </location>
</feature>
<evidence type="ECO:0000259" key="1">
    <source>
        <dbReference type="Pfam" id="PF13333"/>
    </source>
</evidence>
<dbReference type="AlphaFoldDB" id="A0AAX0J0U7"/>